<evidence type="ECO:0000256" key="1">
    <source>
        <dbReference type="ARBA" id="ARBA00004685"/>
    </source>
</evidence>
<keyword evidence="4" id="KW-1133">Transmembrane helix</keyword>
<sequence>MQDSQDYETASISHCDASEDKQLLSEHADKPARQLSWYRATWTLRNVLLSHLLTCLFVYLPVVYFAFQREASSQACDRKLSTWSPALDEGAVSYLPPAPFAGDILQTNKWRGEVGVTPSAEIDKAWTDIGVGVPGFRVSAEEVRVLGKPFRKGTRTLHAMPDGKGGYVAQLEVNHLLHCLNNLRQAMAWNYDHYFAGIPVRDVQIHHDALRASLQCTSDTTPVLYYDDAAIPQRQFSFPDFSTKHTCRDFDKLMGWTWSTERMVLWEDVGNSTFHQPELSREAREKEAQGDGPHGHLGHGR</sequence>
<comment type="similarity">
    <text evidence="2">Belongs to the ustYa family.</text>
</comment>
<protein>
    <submittedName>
        <fullName evidence="5">Uncharacterized protein</fullName>
    </submittedName>
</protein>
<evidence type="ECO:0000256" key="2">
    <source>
        <dbReference type="ARBA" id="ARBA00035112"/>
    </source>
</evidence>
<reference evidence="5 6" key="1">
    <citation type="submission" date="2016-05" db="EMBL/GenBank/DDBJ databases">
        <title>Comparative analysis of secretome profiles of manganese(II)-oxidizing ascomycete fungi.</title>
        <authorList>
            <consortium name="DOE Joint Genome Institute"/>
            <person name="Zeiner C.A."/>
            <person name="Purvine S.O."/>
            <person name="Zink E.M."/>
            <person name="Wu S."/>
            <person name="Pasa-Tolic L."/>
            <person name="Chaput D.L."/>
            <person name="Haridas S."/>
            <person name="Grigoriev I.V."/>
            <person name="Santelli C.M."/>
            <person name="Hansel C.M."/>
        </authorList>
    </citation>
    <scope>NUCLEOTIDE SEQUENCE [LARGE SCALE GENOMIC DNA]</scope>
    <source>
        <strain evidence="5 6">AP3s5-JAC2a</strain>
    </source>
</reference>
<evidence type="ECO:0000313" key="6">
    <source>
        <dbReference type="Proteomes" id="UP000077069"/>
    </source>
</evidence>
<dbReference type="GeneID" id="28766172"/>
<evidence type="ECO:0000313" key="5">
    <source>
        <dbReference type="EMBL" id="OAG08428.1"/>
    </source>
</evidence>
<feature type="transmembrane region" description="Helical" evidence="4">
    <location>
        <begin position="47"/>
        <end position="67"/>
    </location>
</feature>
<dbReference type="Proteomes" id="UP000077069">
    <property type="component" value="Unassembled WGS sequence"/>
</dbReference>
<dbReference type="STRING" id="1460663.A0A177CNE3"/>
<dbReference type="PANTHER" id="PTHR33365">
    <property type="entry name" value="YALI0B05434P"/>
    <property type="match status" value="1"/>
</dbReference>
<dbReference type="EMBL" id="KV441550">
    <property type="protein sequence ID" value="OAG08428.1"/>
    <property type="molecule type" value="Genomic_DNA"/>
</dbReference>
<name>A0A177CNE3_9PLEO</name>
<evidence type="ECO:0000256" key="4">
    <source>
        <dbReference type="SAM" id="Phobius"/>
    </source>
</evidence>
<proteinExistence type="inferred from homology"/>
<organism evidence="5 6">
    <name type="scientific">Paraphaeosphaeria sporulosa</name>
    <dbReference type="NCBI Taxonomy" id="1460663"/>
    <lineage>
        <taxon>Eukaryota</taxon>
        <taxon>Fungi</taxon>
        <taxon>Dikarya</taxon>
        <taxon>Ascomycota</taxon>
        <taxon>Pezizomycotina</taxon>
        <taxon>Dothideomycetes</taxon>
        <taxon>Pleosporomycetidae</taxon>
        <taxon>Pleosporales</taxon>
        <taxon>Massarineae</taxon>
        <taxon>Didymosphaeriaceae</taxon>
        <taxon>Paraphaeosphaeria</taxon>
    </lineage>
</organism>
<dbReference type="GO" id="GO:0043386">
    <property type="term" value="P:mycotoxin biosynthetic process"/>
    <property type="evidence" value="ECO:0007669"/>
    <property type="project" value="InterPro"/>
</dbReference>
<dbReference type="OrthoDB" id="3687641at2759"/>
<accession>A0A177CNE3</accession>
<keyword evidence="4" id="KW-0812">Transmembrane</keyword>
<keyword evidence="6" id="KW-1185">Reference proteome</keyword>
<dbReference type="PANTHER" id="PTHR33365:SF4">
    <property type="entry name" value="CYCLOCHLOROTINE BIOSYNTHESIS PROTEIN O"/>
    <property type="match status" value="1"/>
</dbReference>
<feature type="compositionally biased region" description="Basic and acidic residues" evidence="3">
    <location>
        <begin position="278"/>
        <end position="289"/>
    </location>
</feature>
<comment type="pathway">
    <text evidence="1">Mycotoxin biosynthesis.</text>
</comment>
<keyword evidence="4" id="KW-0472">Membrane</keyword>
<dbReference type="RefSeq" id="XP_018038793.1">
    <property type="nucleotide sequence ID" value="XM_018182686.1"/>
</dbReference>
<dbReference type="Pfam" id="PF11807">
    <property type="entry name" value="UstYa"/>
    <property type="match status" value="1"/>
</dbReference>
<dbReference type="AlphaFoldDB" id="A0A177CNE3"/>
<feature type="region of interest" description="Disordered" evidence="3">
    <location>
        <begin position="276"/>
        <end position="301"/>
    </location>
</feature>
<dbReference type="InterPro" id="IPR021765">
    <property type="entry name" value="UstYa-like"/>
</dbReference>
<dbReference type="InParanoid" id="A0A177CNE3"/>
<evidence type="ECO:0000256" key="3">
    <source>
        <dbReference type="SAM" id="MobiDB-lite"/>
    </source>
</evidence>
<gene>
    <name evidence="5" type="ORF">CC84DRAFT_1214924</name>
</gene>